<reference evidence="10 11" key="1">
    <citation type="submission" date="2021-03" db="EMBL/GenBank/DDBJ databases">
        <title>Human Oral Microbial Genomes.</title>
        <authorList>
            <person name="Johnston C.D."/>
            <person name="Chen T."/>
            <person name="Dewhirst F.E."/>
        </authorList>
    </citation>
    <scope>NUCLEOTIDE SEQUENCE [LARGE SCALE GENOMIC DNA]</scope>
    <source>
        <strain evidence="10 11">DSMZ 100122</strain>
    </source>
</reference>
<comment type="catalytic activity">
    <reaction evidence="8">
        <text>an acyl-CoA + a 1,2-diacyl-sn-glycerol = a triacyl-sn-glycerol + CoA</text>
        <dbReference type="Rhea" id="RHEA:10868"/>
        <dbReference type="ChEBI" id="CHEBI:17815"/>
        <dbReference type="ChEBI" id="CHEBI:57287"/>
        <dbReference type="ChEBI" id="CHEBI:58342"/>
        <dbReference type="ChEBI" id="CHEBI:64615"/>
        <dbReference type="EC" id="2.3.1.20"/>
    </reaction>
</comment>
<feature type="signal peptide" evidence="9">
    <location>
        <begin position="1"/>
        <end position="38"/>
    </location>
</feature>
<evidence type="ECO:0000256" key="5">
    <source>
        <dbReference type="ARBA" id="ARBA00022679"/>
    </source>
</evidence>
<gene>
    <name evidence="10" type="ORF">J5A65_01875</name>
</gene>
<evidence type="ECO:0000256" key="8">
    <source>
        <dbReference type="ARBA" id="ARBA00048109"/>
    </source>
</evidence>
<dbReference type="SUPFAM" id="SSF53474">
    <property type="entry name" value="alpha/beta-Hydrolases"/>
    <property type="match status" value="1"/>
</dbReference>
<dbReference type="Gene3D" id="3.40.50.1820">
    <property type="entry name" value="alpha/beta hydrolase"/>
    <property type="match status" value="1"/>
</dbReference>
<name>A0ABX7Y610_9ACTN</name>
<evidence type="ECO:0000313" key="11">
    <source>
        <dbReference type="Proteomes" id="UP000678513"/>
    </source>
</evidence>
<dbReference type="EC" id="2.3.1.122" evidence="3"/>
<sequence>MSTVISKAASLKVSRRSLLAGAAAVPLLAFGAAETAHAFGASHGLTPIDGSPWQHPELRSIDFRFRAQGVQVFDPSVRVTLPESYDSSPDRRYPVLLLLHGGRGMFLDWSREGNVIEATKGQDLIVVMPDGGGGSFYSNANYPLPGREAAWETFIMERVLPYVHENFRTDPSRMAIAGLSMGGWGALALGQRYYGHFRSISAYSGPSDCRPGSPGGGAVRAVIWMGPVADALNGYWRTSNLPGSTWGNEVYPEIAKGYNPMENIEKYRGKRLFIRSGDGTILSTFAPLPSDQDRILDELKRRARSFIDNFGADIQEATVHTTNERFSNALTSAGIDHDYKFLPDRTHEWGLWKECFAEDLPGMMQSLNS</sequence>
<dbReference type="Pfam" id="PF00756">
    <property type="entry name" value="Esterase"/>
    <property type="match status" value="1"/>
</dbReference>
<feature type="chain" id="PRO_5046995551" description="Acyl-CoA:diacylglycerol acyltransferase" evidence="9">
    <location>
        <begin position="39"/>
        <end position="369"/>
    </location>
</feature>
<protein>
    <recommendedName>
        <fullName evidence="7">Acyl-CoA:diacylglycerol acyltransferase</fullName>
        <ecNumber evidence="3">2.3.1.122</ecNumber>
        <ecNumber evidence="4">2.3.1.20</ecNumber>
    </recommendedName>
</protein>
<dbReference type="PANTHER" id="PTHR48098:SF1">
    <property type="entry name" value="DIACYLGLYCEROL ACYLTRANSFERASE_MYCOLYLTRANSFERASE AG85A"/>
    <property type="match status" value="1"/>
</dbReference>
<keyword evidence="5" id="KW-0808">Transferase</keyword>
<keyword evidence="6" id="KW-0012">Acyltransferase</keyword>
<evidence type="ECO:0000256" key="9">
    <source>
        <dbReference type="SAM" id="SignalP"/>
    </source>
</evidence>
<dbReference type="Proteomes" id="UP000678513">
    <property type="component" value="Chromosome"/>
</dbReference>
<dbReference type="EMBL" id="CP072384">
    <property type="protein sequence ID" value="QUC08522.1"/>
    <property type="molecule type" value="Genomic_DNA"/>
</dbReference>
<dbReference type="EC" id="2.3.1.20" evidence="4"/>
<dbReference type="InterPro" id="IPR050583">
    <property type="entry name" value="Mycobacterial_A85_antigen"/>
</dbReference>
<evidence type="ECO:0000256" key="3">
    <source>
        <dbReference type="ARBA" id="ARBA00012820"/>
    </source>
</evidence>
<comment type="catalytic activity">
    <reaction evidence="1">
        <text>2 alpha,alpha'-trehalose 6-mycolate = alpha,alpha'-trehalose 6,6'-bismycolate + alpha,alpha-trehalose</text>
        <dbReference type="Rhea" id="RHEA:23472"/>
        <dbReference type="ChEBI" id="CHEBI:16551"/>
        <dbReference type="ChEBI" id="CHEBI:18195"/>
        <dbReference type="ChEBI" id="CHEBI:18234"/>
        <dbReference type="EC" id="2.3.1.122"/>
    </reaction>
</comment>
<dbReference type="RefSeq" id="WP_212324540.1">
    <property type="nucleotide sequence ID" value="NZ_AP024463.1"/>
</dbReference>
<evidence type="ECO:0000313" key="10">
    <source>
        <dbReference type="EMBL" id="QUC08522.1"/>
    </source>
</evidence>
<organism evidence="10 11">
    <name type="scientific">Arachnia rubra</name>
    <dbReference type="NCBI Taxonomy" id="1547448"/>
    <lineage>
        <taxon>Bacteria</taxon>
        <taxon>Bacillati</taxon>
        <taxon>Actinomycetota</taxon>
        <taxon>Actinomycetes</taxon>
        <taxon>Propionibacteriales</taxon>
        <taxon>Propionibacteriaceae</taxon>
        <taxon>Arachnia</taxon>
    </lineage>
</organism>
<dbReference type="PROSITE" id="PS51318">
    <property type="entry name" value="TAT"/>
    <property type="match status" value="1"/>
</dbReference>
<evidence type="ECO:0000256" key="4">
    <source>
        <dbReference type="ARBA" id="ARBA00013244"/>
    </source>
</evidence>
<comment type="similarity">
    <text evidence="2">Belongs to the mycobacterial A85 antigen family.</text>
</comment>
<evidence type="ECO:0000256" key="6">
    <source>
        <dbReference type="ARBA" id="ARBA00023315"/>
    </source>
</evidence>
<keyword evidence="9" id="KW-0732">Signal</keyword>
<keyword evidence="11" id="KW-1185">Reference proteome</keyword>
<evidence type="ECO:0000256" key="1">
    <source>
        <dbReference type="ARBA" id="ARBA00000697"/>
    </source>
</evidence>
<dbReference type="PANTHER" id="PTHR48098">
    <property type="entry name" value="ENTEROCHELIN ESTERASE-RELATED"/>
    <property type="match status" value="1"/>
</dbReference>
<proteinExistence type="inferred from homology"/>
<dbReference type="InterPro" id="IPR029058">
    <property type="entry name" value="AB_hydrolase_fold"/>
</dbReference>
<evidence type="ECO:0000256" key="7">
    <source>
        <dbReference type="ARBA" id="ARBA00032572"/>
    </source>
</evidence>
<evidence type="ECO:0000256" key="2">
    <source>
        <dbReference type="ARBA" id="ARBA00005874"/>
    </source>
</evidence>
<dbReference type="InterPro" id="IPR000801">
    <property type="entry name" value="Esterase-like"/>
</dbReference>
<dbReference type="InterPro" id="IPR006311">
    <property type="entry name" value="TAT_signal"/>
</dbReference>
<accession>A0ABX7Y610</accession>